<reference evidence="1 2" key="1">
    <citation type="submission" date="2020-03" db="EMBL/GenBank/DDBJ databases">
        <title>Soil Listeria distribution.</title>
        <authorList>
            <person name="Liao J."/>
            <person name="Wiedmann M."/>
        </authorList>
    </citation>
    <scope>NUCLEOTIDE SEQUENCE [LARGE SCALE GENOMIC DNA]</scope>
    <source>
        <strain evidence="1 2">FSL L7-1833</strain>
    </source>
</reference>
<gene>
    <name evidence="1" type="ORF">HB759_07290</name>
</gene>
<comment type="caution">
    <text evidence="1">The sequence shown here is derived from an EMBL/GenBank/DDBJ whole genome shotgun (WGS) entry which is preliminary data.</text>
</comment>
<dbReference type="Proteomes" id="UP000532866">
    <property type="component" value="Unassembled WGS sequence"/>
</dbReference>
<dbReference type="Pfam" id="PF19614">
    <property type="entry name" value="DUF6119"/>
    <property type="match status" value="1"/>
</dbReference>
<proteinExistence type="predicted"/>
<name>A0A7X0WE01_9LIST</name>
<dbReference type="InterPro" id="IPR026487">
    <property type="entry name" value="CHP04141"/>
</dbReference>
<organism evidence="1 2">
    <name type="scientific">Listeria booriae</name>
    <dbReference type="NCBI Taxonomy" id="1552123"/>
    <lineage>
        <taxon>Bacteria</taxon>
        <taxon>Bacillati</taxon>
        <taxon>Bacillota</taxon>
        <taxon>Bacilli</taxon>
        <taxon>Bacillales</taxon>
        <taxon>Listeriaceae</taxon>
        <taxon>Listeria</taxon>
    </lineage>
</organism>
<dbReference type="RefSeq" id="WP_185373531.1">
    <property type="nucleotide sequence ID" value="NZ_JAARNB010000003.1"/>
</dbReference>
<dbReference type="NCBIfam" id="TIGR04141">
    <property type="entry name" value="TIGR04141 family sporadically distributed protein"/>
    <property type="match status" value="1"/>
</dbReference>
<sequence>MDKSKLAIYKLDILEDKSISSVAKKIIKDYQQEQEFKYRKKTLTSVNDERFQCELYIRIQETLPTWVGFVRDIVKKANGMNLKNRTHSFILFVKYNQQYFAIAGGLGYQVIRDYKTENYGMEILSKIIEPHEAIIESYDNLNFTGKILKNSSTFRKKASLNHEQELTKFFKNIEATLTGSTLGELLGVATDANHKERYKCVAKDSFMLSKPLNLNDMKILIEHLVNLEQQDTKCLINQFKPIKKKSDKYSYLVNKLDTVLFGNMLKLFCDEIVMMDEDNILGQDFKSVEFYLARARKPFYTSKEYLAKDSVDKITDSAKIEGMGKNTGLNLSCKDIKVKISDDLNNEYIMSFLDIIITTINEDGITYFLFNGNFYYSESNFMDTINKTFSEIVALDTKFTMKKWVGGQKEGEYNLQYIDEPDTYVMDRIFVNNIELCDILMIKEEVYLIHVKKGFENEVRTLSQQVLQAAQLIKAFREENDIEIIEAYYNSIKRKSMGRDENLVRQSNMFDIELDDFKNILKNKDINFVFAFSKEDFDQSEPERLKSAIAKLSTIDLVKSMSNIGMNLMFVKIETE</sequence>
<protein>
    <submittedName>
        <fullName evidence="1">TIGR04141 family sporadically distributed protein</fullName>
    </submittedName>
</protein>
<evidence type="ECO:0000313" key="1">
    <source>
        <dbReference type="EMBL" id="MBC1331737.1"/>
    </source>
</evidence>
<accession>A0A7X0WE01</accession>
<evidence type="ECO:0000313" key="2">
    <source>
        <dbReference type="Proteomes" id="UP000532866"/>
    </source>
</evidence>
<dbReference type="AlphaFoldDB" id="A0A7X0WE01"/>
<dbReference type="EMBL" id="JAAROL010000002">
    <property type="protein sequence ID" value="MBC1331737.1"/>
    <property type="molecule type" value="Genomic_DNA"/>
</dbReference>